<accession>A0A150X273</accession>
<dbReference type="OrthoDB" id="8536716at2"/>
<dbReference type="Pfam" id="PF11750">
    <property type="entry name" value="DUF3307"/>
    <property type="match status" value="1"/>
</dbReference>
<protein>
    <recommendedName>
        <fullName evidence="4">DUF3307 domain-containing protein</fullName>
    </recommendedName>
</protein>
<evidence type="ECO:0000313" key="2">
    <source>
        <dbReference type="EMBL" id="KYG72820.1"/>
    </source>
</evidence>
<feature type="transmembrane region" description="Helical" evidence="1">
    <location>
        <begin position="220"/>
        <end position="243"/>
    </location>
</feature>
<keyword evidence="1" id="KW-1133">Transmembrane helix</keyword>
<dbReference type="STRING" id="296218.AWN68_08955"/>
<keyword evidence="1" id="KW-0472">Membrane</keyword>
<keyword evidence="1" id="KW-0812">Transmembrane</keyword>
<comment type="caution">
    <text evidence="2">The sequence shown here is derived from an EMBL/GenBank/DDBJ whole genome shotgun (WGS) entry which is preliminary data.</text>
</comment>
<feature type="transmembrane region" description="Helical" evidence="1">
    <location>
        <begin position="129"/>
        <end position="151"/>
    </location>
</feature>
<evidence type="ECO:0000313" key="3">
    <source>
        <dbReference type="Proteomes" id="UP000075615"/>
    </source>
</evidence>
<dbReference type="EMBL" id="LRDB01000050">
    <property type="protein sequence ID" value="KYG72820.1"/>
    <property type="molecule type" value="Genomic_DNA"/>
</dbReference>
<feature type="transmembrane region" description="Helical" evidence="1">
    <location>
        <begin position="6"/>
        <end position="29"/>
    </location>
</feature>
<dbReference type="InterPro" id="IPR021737">
    <property type="entry name" value="Phage_phiKZ_Orf197"/>
</dbReference>
<evidence type="ECO:0000256" key="1">
    <source>
        <dbReference type="SAM" id="Phobius"/>
    </source>
</evidence>
<feature type="transmembrane region" description="Helical" evidence="1">
    <location>
        <begin position="41"/>
        <end position="57"/>
    </location>
</feature>
<dbReference type="Proteomes" id="UP000075615">
    <property type="component" value="Unassembled WGS sequence"/>
</dbReference>
<evidence type="ECO:0008006" key="4">
    <source>
        <dbReference type="Google" id="ProtNLM"/>
    </source>
</evidence>
<organism evidence="2 3">
    <name type="scientific">Roseivirga echinicomitans</name>
    <dbReference type="NCBI Taxonomy" id="296218"/>
    <lineage>
        <taxon>Bacteria</taxon>
        <taxon>Pseudomonadati</taxon>
        <taxon>Bacteroidota</taxon>
        <taxon>Cytophagia</taxon>
        <taxon>Cytophagales</taxon>
        <taxon>Roseivirgaceae</taxon>
        <taxon>Roseivirga</taxon>
    </lineage>
</organism>
<gene>
    <name evidence="2" type="ORF">AWN68_08955</name>
</gene>
<feature type="transmembrane region" description="Helical" evidence="1">
    <location>
        <begin position="88"/>
        <end position="109"/>
    </location>
</feature>
<sequence>MDESSITLLLRLIIAHLLADFVFQTNGMVKGKRENGPRSSQFRWHLVIVAVLTYLFIADWANWWAPIAMAIAHGIIDWIKISIKKDNMWIYLGDQFAHFISIILLWMLLIPKPIAAMIDLSSFEFHSTFLIIAIAYIIVALPSGVLIGYLTKSWQEQLSDKQNQESLKDAGKWIGIIERLLILTFIIFNQWEPIGFLLAAKSVFRFGDLKKGKEQKKTEYILIGTLLSFTLAIFIGLLVQLMIN</sequence>
<dbReference type="AlphaFoldDB" id="A0A150X273"/>
<name>A0A150X273_9BACT</name>
<keyword evidence="3" id="KW-1185">Reference proteome</keyword>
<proteinExistence type="predicted"/>
<reference evidence="2 3" key="1">
    <citation type="submission" date="2016-01" db="EMBL/GenBank/DDBJ databases">
        <title>Genome sequencing of Roseivirga echinicomitans KMM 6058.</title>
        <authorList>
            <person name="Selvaratnam C."/>
            <person name="Thevarajoo S."/>
            <person name="Goh K.M."/>
            <person name="Ee R."/>
            <person name="Chan K.-G."/>
            <person name="Chong C.S."/>
        </authorList>
    </citation>
    <scope>NUCLEOTIDE SEQUENCE [LARGE SCALE GENOMIC DNA]</scope>
    <source>
        <strain evidence="2 3">KMM 6058</strain>
    </source>
</reference>
<dbReference type="RefSeq" id="WP_068417412.1">
    <property type="nucleotide sequence ID" value="NZ_LRDB01000050.1"/>
</dbReference>